<dbReference type="Proteomes" id="UP000218810">
    <property type="component" value="Unassembled WGS sequence"/>
</dbReference>
<sequence length="167" mass="16752">MSASELATPTTAARTAAADTLVPVPGLVRDIGLLLTRVLLGVVLIAHGWEKLVTNGAGATGEFFDSVAVPAAQAAAVFAGVVELAGGILLVVGLLTQVVAALVVVVMLGAYLFVHQGAGIFATNGGWELVAVIALAAVIFGLVGPGRYSLDALIAGRRAAGRRATRA</sequence>
<dbReference type="InterPro" id="IPR051907">
    <property type="entry name" value="DoxX-like_oxidoreductase"/>
</dbReference>
<dbReference type="AlphaFoldDB" id="A0A2A2WMI3"/>
<dbReference type="EMBL" id="NTGA01000024">
    <property type="protein sequence ID" value="PAY22426.1"/>
    <property type="molecule type" value="Genomic_DNA"/>
</dbReference>
<evidence type="ECO:0000256" key="6">
    <source>
        <dbReference type="ARBA" id="ARBA00023136"/>
    </source>
</evidence>
<evidence type="ECO:0000256" key="5">
    <source>
        <dbReference type="ARBA" id="ARBA00022989"/>
    </source>
</evidence>
<protein>
    <recommendedName>
        <fullName evidence="10">DoxX family protein</fullName>
    </recommendedName>
</protein>
<evidence type="ECO:0008006" key="10">
    <source>
        <dbReference type="Google" id="ProtNLM"/>
    </source>
</evidence>
<feature type="transmembrane region" description="Helical" evidence="7">
    <location>
        <begin position="126"/>
        <end position="143"/>
    </location>
</feature>
<evidence type="ECO:0000256" key="4">
    <source>
        <dbReference type="ARBA" id="ARBA00022692"/>
    </source>
</evidence>
<proteinExistence type="inferred from homology"/>
<keyword evidence="5 7" id="KW-1133">Transmembrane helix</keyword>
<keyword evidence="3" id="KW-1003">Cell membrane</keyword>
<evidence type="ECO:0000256" key="7">
    <source>
        <dbReference type="SAM" id="Phobius"/>
    </source>
</evidence>
<dbReference type="PANTHER" id="PTHR33452">
    <property type="entry name" value="OXIDOREDUCTASE CATD-RELATED"/>
    <property type="match status" value="1"/>
</dbReference>
<evidence type="ECO:0000313" key="9">
    <source>
        <dbReference type="Proteomes" id="UP000218810"/>
    </source>
</evidence>
<dbReference type="Pfam" id="PF07681">
    <property type="entry name" value="DoxX"/>
    <property type="match status" value="1"/>
</dbReference>
<comment type="subcellular location">
    <subcellularLocation>
        <location evidence="1">Cell membrane</location>
        <topology evidence="1">Multi-pass membrane protein</topology>
    </subcellularLocation>
</comment>
<evidence type="ECO:0000256" key="2">
    <source>
        <dbReference type="ARBA" id="ARBA00006679"/>
    </source>
</evidence>
<keyword evidence="6 7" id="KW-0472">Membrane</keyword>
<evidence type="ECO:0000313" key="8">
    <source>
        <dbReference type="EMBL" id="PAY22426.1"/>
    </source>
</evidence>
<dbReference type="GO" id="GO:0005886">
    <property type="term" value="C:plasma membrane"/>
    <property type="evidence" value="ECO:0007669"/>
    <property type="project" value="UniProtKB-SubCell"/>
</dbReference>
<evidence type="ECO:0000256" key="1">
    <source>
        <dbReference type="ARBA" id="ARBA00004651"/>
    </source>
</evidence>
<keyword evidence="9" id="KW-1185">Reference proteome</keyword>
<feature type="transmembrane region" description="Helical" evidence="7">
    <location>
        <begin position="88"/>
        <end position="114"/>
    </location>
</feature>
<accession>A0A2A2WMI3</accession>
<organism evidence="8 9">
    <name type="scientific">Dietzia natronolimnaea</name>
    <dbReference type="NCBI Taxonomy" id="161920"/>
    <lineage>
        <taxon>Bacteria</taxon>
        <taxon>Bacillati</taxon>
        <taxon>Actinomycetota</taxon>
        <taxon>Actinomycetes</taxon>
        <taxon>Mycobacteriales</taxon>
        <taxon>Dietziaceae</taxon>
        <taxon>Dietzia</taxon>
    </lineage>
</organism>
<dbReference type="InterPro" id="IPR032808">
    <property type="entry name" value="DoxX"/>
</dbReference>
<keyword evidence="4 7" id="KW-0812">Transmembrane</keyword>
<gene>
    <name evidence="8" type="ORF">CEY15_13665</name>
</gene>
<name>A0A2A2WMI3_9ACTN</name>
<dbReference type="PANTHER" id="PTHR33452:SF1">
    <property type="entry name" value="INNER MEMBRANE PROTEIN YPHA-RELATED"/>
    <property type="match status" value="1"/>
</dbReference>
<reference evidence="9" key="1">
    <citation type="submission" date="2017-09" db="EMBL/GenBank/DDBJ databases">
        <authorList>
            <person name="Zhang Y."/>
            <person name="Huang X."/>
            <person name="Liu J."/>
            <person name="Lu L."/>
            <person name="Peng K."/>
        </authorList>
    </citation>
    <scope>NUCLEOTIDE SEQUENCE [LARGE SCALE GENOMIC DNA]</scope>
    <source>
        <strain evidence="9">S-XJ-1</strain>
    </source>
</reference>
<dbReference type="RefSeq" id="WP_095718919.1">
    <property type="nucleotide sequence ID" value="NZ_NTGA01000024.1"/>
</dbReference>
<comment type="similarity">
    <text evidence="2">Belongs to the DoxX family.</text>
</comment>
<comment type="caution">
    <text evidence="8">The sequence shown here is derived from an EMBL/GenBank/DDBJ whole genome shotgun (WGS) entry which is preliminary data.</text>
</comment>
<evidence type="ECO:0000256" key="3">
    <source>
        <dbReference type="ARBA" id="ARBA00022475"/>
    </source>
</evidence>